<dbReference type="Gene3D" id="3.30.565.10">
    <property type="entry name" value="Histidine kinase-like ATPase, C-terminal domain"/>
    <property type="match status" value="1"/>
</dbReference>
<dbReference type="GO" id="GO:0016020">
    <property type="term" value="C:membrane"/>
    <property type="evidence" value="ECO:0007669"/>
    <property type="project" value="InterPro"/>
</dbReference>
<proteinExistence type="predicted"/>
<feature type="domain" description="Signal transduction histidine kinase subgroup 3 dimerisation and phosphoacceptor" evidence="5">
    <location>
        <begin position="501"/>
        <end position="556"/>
    </location>
</feature>
<feature type="transmembrane region" description="Helical" evidence="4">
    <location>
        <begin position="365"/>
        <end position="383"/>
    </location>
</feature>
<reference evidence="6 7" key="1">
    <citation type="submission" date="2020-07" db="EMBL/GenBank/DDBJ databases">
        <title>Sequencing the genomes of 1000 actinobacteria strains.</title>
        <authorList>
            <person name="Klenk H.-P."/>
        </authorList>
    </citation>
    <scope>NUCLEOTIDE SEQUENCE [LARGE SCALE GENOMIC DNA]</scope>
    <source>
        <strain evidence="6 7">DSM 45763</strain>
    </source>
</reference>
<organism evidence="6 7">
    <name type="scientific">Streptosporangium sandarakinum</name>
    <dbReference type="NCBI Taxonomy" id="1260955"/>
    <lineage>
        <taxon>Bacteria</taxon>
        <taxon>Bacillati</taxon>
        <taxon>Actinomycetota</taxon>
        <taxon>Actinomycetes</taxon>
        <taxon>Streptosporangiales</taxon>
        <taxon>Streptosporangiaceae</taxon>
        <taxon>Streptosporangium</taxon>
    </lineage>
</organism>
<dbReference type="InterPro" id="IPR036890">
    <property type="entry name" value="HATPase_C_sf"/>
</dbReference>
<feature type="domain" description="Signal transduction histidine kinase subgroup 3 dimerisation and phosphoacceptor" evidence="5">
    <location>
        <begin position="148"/>
        <end position="210"/>
    </location>
</feature>
<name>A0A852UZG2_9ACTN</name>
<dbReference type="EMBL" id="JACCCO010000001">
    <property type="protein sequence ID" value="NYF41056.1"/>
    <property type="molecule type" value="Genomic_DNA"/>
</dbReference>
<dbReference type="GO" id="GO:0000155">
    <property type="term" value="F:phosphorelay sensor kinase activity"/>
    <property type="evidence" value="ECO:0007669"/>
    <property type="project" value="InterPro"/>
</dbReference>
<keyword evidence="3" id="KW-0902">Two-component regulatory system</keyword>
<dbReference type="Pfam" id="PF07730">
    <property type="entry name" value="HisKA_3"/>
    <property type="match status" value="2"/>
</dbReference>
<evidence type="ECO:0000313" key="6">
    <source>
        <dbReference type="EMBL" id="NYF41056.1"/>
    </source>
</evidence>
<comment type="caution">
    <text evidence="6">The sequence shown here is derived from an EMBL/GenBank/DDBJ whole genome shotgun (WGS) entry which is preliminary data.</text>
</comment>
<feature type="transmembrane region" description="Helical" evidence="4">
    <location>
        <begin position="93"/>
        <end position="121"/>
    </location>
</feature>
<dbReference type="Gene3D" id="1.20.5.1930">
    <property type="match status" value="1"/>
</dbReference>
<dbReference type="RefSeq" id="WP_179821500.1">
    <property type="nucleotide sequence ID" value="NZ_JACCCO010000001.1"/>
</dbReference>
<feature type="transmembrane region" description="Helical" evidence="4">
    <location>
        <begin position="395"/>
        <end position="415"/>
    </location>
</feature>
<keyword evidence="2 6" id="KW-0418">Kinase</keyword>
<keyword evidence="1" id="KW-0808">Transferase</keyword>
<dbReference type="AlphaFoldDB" id="A0A852UZG2"/>
<dbReference type="InterPro" id="IPR011712">
    <property type="entry name" value="Sig_transdc_His_kin_sub3_dim/P"/>
</dbReference>
<feature type="transmembrane region" description="Helical" evidence="4">
    <location>
        <begin position="427"/>
        <end position="451"/>
    </location>
</feature>
<protein>
    <submittedName>
        <fullName evidence="6">Signal transduction histidine kinase</fullName>
    </submittedName>
</protein>
<feature type="transmembrane region" description="Helical" evidence="4">
    <location>
        <begin position="458"/>
        <end position="477"/>
    </location>
</feature>
<gene>
    <name evidence="6" type="ORF">HDA43_003215</name>
</gene>
<evidence type="ECO:0000256" key="3">
    <source>
        <dbReference type="ARBA" id="ARBA00023012"/>
    </source>
</evidence>
<feature type="transmembrane region" description="Helical" evidence="4">
    <location>
        <begin position="12"/>
        <end position="42"/>
    </location>
</feature>
<dbReference type="InterPro" id="IPR050482">
    <property type="entry name" value="Sensor_HK_TwoCompSys"/>
</dbReference>
<accession>A0A852UZG2</accession>
<keyword evidence="4" id="KW-0472">Membrane</keyword>
<sequence length="727" mass="73992">MSRVPVPRLARVIAGVAFAGFAAVYVLAGSPLAAVALGLQLVHVSPGLRRFRRPWLPAVQALVCYTAVLGFGTSVGILGFVGGSLLLTRAWALAVPVAVSAAVIGPADSVISMVLVSLVIYGLTRLAERVEEVHAARLALTMAAAAEERLRIAAELNDGIGRGLAGIAGGVRLALDRPENAGEVLGEVVGAARRSLADARAAAAGYRATSLTPEVTTARAMLAAAGAEVEVRAGHTEPLGPAGALLATVLREVVVGAVRQNTVRKCLIETVAAHGTIRLRVVHDGARTADDEGLAESARQAALSGGGLSTDLTAEGWLTVETVLPAPAADQGPSAPAEDPRAYRLSVALLVAVLLGFSAKALLTVPAHLAAPAAACLAVIVVMQVRSVTGRHMAALAVMALLAFAPIPVFGRAWLGVPGFLAGPVLLAFPAAVAWPLAGCVMAGTAVAAVLLGLPVPVTVNFTVSTLVTGLVMYGLVRLAQLVRELREARQGLARSAVVEERLRAARDLHDLLGSSLAAILLRCELARRLDPERARAELTEVLTMTGKAEADLRVVSGGRAAVSLADEAETARSVLAAAGVRAELSLAHGALPGEVDAALGTVLREAVTNVLRHSAARHCAITTTAEEGGVRLGVRNDGAGTGGARGDGAAAGDVRGDGAVGAGVRPGSAGLGNLTTRLAVLGGRLGTARDGDRFELTAWAPVPRDTVAIAPSAVPARDDRAGRAPY</sequence>
<dbReference type="Proteomes" id="UP000576393">
    <property type="component" value="Unassembled WGS sequence"/>
</dbReference>
<keyword evidence="7" id="KW-1185">Reference proteome</keyword>
<dbReference type="GO" id="GO:0046983">
    <property type="term" value="F:protein dimerization activity"/>
    <property type="evidence" value="ECO:0007669"/>
    <property type="project" value="InterPro"/>
</dbReference>
<feature type="transmembrane region" description="Helical" evidence="4">
    <location>
        <begin position="62"/>
        <end position="87"/>
    </location>
</feature>
<evidence type="ECO:0000256" key="2">
    <source>
        <dbReference type="ARBA" id="ARBA00022777"/>
    </source>
</evidence>
<evidence type="ECO:0000259" key="5">
    <source>
        <dbReference type="Pfam" id="PF07730"/>
    </source>
</evidence>
<dbReference type="Gene3D" id="6.10.250.2870">
    <property type="match status" value="1"/>
</dbReference>
<dbReference type="SUPFAM" id="SSF55874">
    <property type="entry name" value="ATPase domain of HSP90 chaperone/DNA topoisomerase II/histidine kinase"/>
    <property type="match status" value="1"/>
</dbReference>
<dbReference type="PANTHER" id="PTHR24421:SF63">
    <property type="entry name" value="SENSOR HISTIDINE KINASE DESK"/>
    <property type="match status" value="1"/>
</dbReference>
<keyword evidence="4" id="KW-0812">Transmembrane</keyword>
<evidence type="ECO:0000313" key="7">
    <source>
        <dbReference type="Proteomes" id="UP000576393"/>
    </source>
</evidence>
<dbReference type="PANTHER" id="PTHR24421">
    <property type="entry name" value="NITRATE/NITRITE SENSOR PROTEIN NARX-RELATED"/>
    <property type="match status" value="1"/>
</dbReference>
<evidence type="ECO:0000256" key="1">
    <source>
        <dbReference type="ARBA" id="ARBA00022679"/>
    </source>
</evidence>
<keyword evidence="4" id="KW-1133">Transmembrane helix</keyword>
<evidence type="ECO:0000256" key="4">
    <source>
        <dbReference type="SAM" id="Phobius"/>
    </source>
</evidence>